<comment type="similarity">
    <text evidence="5">Belongs to the class-II pyridoxal-phosphate-dependent aminotransferase family. MalY/PatB cystathionine beta-lyase subfamily.</text>
</comment>
<evidence type="ECO:0000256" key="4">
    <source>
        <dbReference type="ARBA" id="ARBA00023239"/>
    </source>
</evidence>
<dbReference type="EMBL" id="LZZM01000148">
    <property type="protein sequence ID" value="OOM77567.1"/>
    <property type="molecule type" value="Genomic_DNA"/>
</dbReference>
<evidence type="ECO:0000313" key="7">
    <source>
        <dbReference type="EMBL" id="OOM77567.1"/>
    </source>
</evidence>
<dbReference type="AlphaFoldDB" id="A0A1S8TIE3"/>
<evidence type="ECO:0000256" key="3">
    <source>
        <dbReference type="ARBA" id="ARBA00022898"/>
    </source>
</evidence>
<proteinExistence type="inferred from homology"/>
<comment type="caution">
    <text evidence="7">The sequence shown here is derived from an EMBL/GenBank/DDBJ whole genome shotgun (WGS) entry which is preliminary data.</text>
</comment>
<evidence type="ECO:0000256" key="5">
    <source>
        <dbReference type="ARBA" id="ARBA00037974"/>
    </source>
</evidence>
<organism evidence="7 8">
    <name type="scientific">Clostridium puniceum</name>
    <dbReference type="NCBI Taxonomy" id="29367"/>
    <lineage>
        <taxon>Bacteria</taxon>
        <taxon>Bacillati</taxon>
        <taxon>Bacillota</taxon>
        <taxon>Clostridia</taxon>
        <taxon>Eubacteriales</taxon>
        <taxon>Clostridiaceae</taxon>
        <taxon>Clostridium</taxon>
    </lineage>
</organism>
<dbReference type="OrthoDB" id="9802872at2"/>
<dbReference type="RefSeq" id="WP_077847376.1">
    <property type="nucleotide sequence ID" value="NZ_LZZM01000148.1"/>
</dbReference>
<dbReference type="PANTHER" id="PTHR43525">
    <property type="entry name" value="PROTEIN MALY"/>
    <property type="match status" value="1"/>
</dbReference>
<comment type="cofactor">
    <cofactor evidence="1">
        <name>pyridoxal 5'-phosphate</name>
        <dbReference type="ChEBI" id="CHEBI:597326"/>
    </cofactor>
</comment>
<evidence type="ECO:0000259" key="6">
    <source>
        <dbReference type="Pfam" id="PF00155"/>
    </source>
</evidence>
<dbReference type="SUPFAM" id="SSF53383">
    <property type="entry name" value="PLP-dependent transferases"/>
    <property type="match status" value="1"/>
</dbReference>
<dbReference type="Proteomes" id="UP000190890">
    <property type="component" value="Unassembled WGS sequence"/>
</dbReference>
<dbReference type="Pfam" id="PF00155">
    <property type="entry name" value="Aminotran_1_2"/>
    <property type="match status" value="1"/>
</dbReference>
<dbReference type="InterPro" id="IPR004839">
    <property type="entry name" value="Aminotransferase_I/II_large"/>
</dbReference>
<evidence type="ECO:0000313" key="8">
    <source>
        <dbReference type="Proteomes" id="UP000190890"/>
    </source>
</evidence>
<dbReference type="NCBIfam" id="TIGR04350">
    <property type="entry name" value="C_S_lyase_PatB"/>
    <property type="match status" value="1"/>
</dbReference>
<dbReference type="InterPro" id="IPR027619">
    <property type="entry name" value="C-S_lyase_PatB-like"/>
</dbReference>
<dbReference type="InterPro" id="IPR015422">
    <property type="entry name" value="PyrdxlP-dep_Trfase_small"/>
</dbReference>
<dbReference type="InterPro" id="IPR015424">
    <property type="entry name" value="PyrdxlP-dep_Trfase"/>
</dbReference>
<dbReference type="EC" id="4.4.1.13" evidence="2"/>
<evidence type="ECO:0000256" key="1">
    <source>
        <dbReference type="ARBA" id="ARBA00001933"/>
    </source>
</evidence>
<dbReference type="InterPro" id="IPR015421">
    <property type="entry name" value="PyrdxlP-dep_Trfase_major"/>
</dbReference>
<dbReference type="STRING" id="29367.CLPUN_22410"/>
<name>A0A1S8TIE3_9CLOT</name>
<dbReference type="Gene3D" id="3.90.1150.10">
    <property type="entry name" value="Aspartate Aminotransferase, domain 1"/>
    <property type="match status" value="1"/>
</dbReference>
<gene>
    <name evidence="7" type="primary">patB</name>
    <name evidence="7" type="ORF">CLPUN_22410</name>
</gene>
<dbReference type="InterPro" id="IPR051798">
    <property type="entry name" value="Class-II_PLP-Dep_Aminotrans"/>
</dbReference>
<sequence length="397" mass="46118">MKYDFESLISRKNVGSSKWNLMQKVNANISDNIVPFSVADMEFKSPPQIVEGLKKYINSSILGYTEPTYEYCKAVCGWMEKRHDWKINKEWIVEFPGVVPALFTIVRALTEENDGILIMTPVYYPFYKAIEKNKRKVVSTELVLSNGHYEINFEDFEEKAKLENTKVLILCSPHNPVGRVWTEDELNRIGRICIDNDVIMVSDEIHFDLIMPEFKHTVLANISEEFANNSVICTAPSKTFNLAGLQVSNIIISNWDIRKKIIHEHRKAYGDYSVLNIFGYKACEIAYNECEEWLDELIKVLDENKKLVENFMKKNLSQVKVINLEGTYLQWLDFRELENDHLALEKFMKLEAQLFLNEGYIFGTGGQGFERINLACPKKILEEALYRLLEAVKKCYR</sequence>
<keyword evidence="4 7" id="KW-0456">Lyase</keyword>
<dbReference type="Gene3D" id="3.40.640.10">
    <property type="entry name" value="Type I PLP-dependent aspartate aminotransferase-like (Major domain)"/>
    <property type="match status" value="1"/>
</dbReference>
<evidence type="ECO:0000256" key="2">
    <source>
        <dbReference type="ARBA" id="ARBA00012224"/>
    </source>
</evidence>
<dbReference type="CDD" id="cd00609">
    <property type="entry name" value="AAT_like"/>
    <property type="match status" value="1"/>
</dbReference>
<reference evidence="7 8" key="1">
    <citation type="submission" date="2016-05" db="EMBL/GenBank/DDBJ databases">
        <title>Microbial solvent formation.</title>
        <authorList>
            <person name="Poehlein A."/>
            <person name="Montoya Solano J.D."/>
            <person name="Flitsch S."/>
            <person name="Krabben P."/>
            <person name="Duerre P."/>
            <person name="Daniel R."/>
        </authorList>
    </citation>
    <scope>NUCLEOTIDE SEQUENCE [LARGE SCALE GENOMIC DNA]</scope>
    <source>
        <strain evidence="7 8">DSM 2619</strain>
    </source>
</reference>
<dbReference type="PANTHER" id="PTHR43525:SF1">
    <property type="entry name" value="PROTEIN MALY"/>
    <property type="match status" value="1"/>
</dbReference>
<dbReference type="GO" id="GO:0030170">
    <property type="term" value="F:pyridoxal phosphate binding"/>
    <property type="evidence" value="ECO:0007669"/>
    <property type="project" value="InterPro"/>
</dbReference>
<accession>A0A1S8TIE3</accession>
<keyword evidence="3" id="KW-0663">Pyridoxal phosphate</keyword>
<dbReference type="GO" id="GO:0047804">
    <property type="term" value="F:cysteine-S-conjugate beta-lyase activity"/>
    <property type="evidence" value="ECO:0007669"/>
    <property type="project" value="UniProtKB-EC"/>
</dbReference>
<keyword evidence="8" id="KW-1185">Reference proteome</keyword>
<feature type="domain" description="Aminotransferase class I/classII large" evidence="6">
    <location>
        <begin position="32"/>
        <end position="387"/>
    </location>
</feature>
<protein>
    <recommendedName>
        <fullName evidence="2">cysteine-S-conjugate beta-lyase</fullName>
        <ecNumber evidence="2">4.4.1.13</ecNumber>
    </recommendedName>
</protein>